<organism evidence="1 2">
    <name type="scientific">Methylocystis rosea</name>
    <dbReference type="NCBI Taxonomy" id="173366"/>
    <lineage>
        <taxon>Bacteria</taxon>
        <taxon>Pseudomonadati</taxon>
        <taxon>Pseudomonadota</taxon>
        <taxon>Alphaproteobacteria</taxon>
        <taxon>Hyphomicrobiales</taxon>
        <taxon>Methylocystaceae</taxon>
        <taxon>Methylocystis</taxon>
    </lineage>
</organism>
<evidence type="ECO:0000313" key="2">
    <source>
        <dbReference type="Proteomes" id="UP000424673"/>
    </source>
</evidence>
<reference evidence="2" key="1">
    <citation type="submission" date="2019-09" db="EMBL/GenBank/DDBJ databases">
        <title>Isolation and complete genome sequencing of Methylocystis species.</title>
        <authorList>
            <person name="Rumah B.L."/>
            <person name="Stead C.E."/>
            <person name="Stevens B.C."/>
            <person name="Minton N.P."/>
            <person name="Grosse-Honebrink A."/>
            <person name="Zhang Y."/>
        </authorList>
    </citation>
    <scope>NUCLEOTIDE SEQUENCE [LARGE SCALE GENOMIC DNA]</scope>
    <source>
        <strain evidence="2">BRCS1</strain>
    </source>
</reference>
<evidence type="ECO:0008006" key="3">
    <source>
        <dbReference type="Google" id="ProtNLM"/>
    </source>
</evidence>
<dbReference type="Proteomes" id="UP000424673">
    <property type="component" value="Chromosome"/>
</dbReference>
<gene>
    <name evidence="1" type="ORF">F7D13_07980</name>
</gene>
<protein>
    <recommendedName>
        <fullName evidence="3">Anti-sigma factor NepR domain-containing protein</fullName>
    </recommendedName>
</protein>
<reference evidence="1 2" key="2">
    <citation type="journal article" date="2021" name="AMB Express">
        <title>Isolation and characterisation of Methylocystis spp. for poly-3-hydroxybutyrate production using waste methane feedstocks.</title>
        <authorList>
            <person name="Rumah B.L."/>
            <person name="Stead C.E."/>
            <person name="Claxton Stevens B.H."/>
            <person name="Minton N.P."/>
            <person name="Grosse-Honebrink A."/>
            <person name="Zhang Y."/>
        </authorList>
    </citation>
    <scope>NUCLEOTIDE SEQUENCE [LARGE SCALE GENOMIC DNA]</scope>
    <source>
        <strain evidence="1 2">BRCS1</strain>
    </source>
</reference>
<sequence length="63" mass="7198">MTAASSKLALRQGKRALLRRSISEALGKRFSLLYLDLIMRPVPEDLKGLLIKLDFADRPKKMR</sequence>
<evidence type="ECO:0000313" key="1">
    <source>
        <dbReference type="EMBL" id="QGM93969.1"/>
    </source>
</evidence>
<name>A0ABX6EHX4_9HYPH</name>
<keyword evidence="2" id="KW-1185">Reference proteome</keyword>
<dbReference type="EMBL" id="CP044328">
    <property type="protein sequence ID" value="QGM93969.1"/>
    <property type="molecule type" value="Genomic_DNA"/>
</dbReference>
<proteinExistence type="predicted"/>
<accession>A0ABX6EHX4</accession>